<sequence length="191" mass="21019">MSGSEQFAAFFDGRVSFRSRMPLKWVRFETALDDGQLAALNEQNLALLRAVAALEERHTDTSDTQQVAFSPELQRLEAKVDLLLTLVGQIRSADGLIPPSHSIELAAEGAAWWPKDGEQDPKDAEGMLELSLAAYATQPLILPARIQAHGEWEGRPAVLGQFFGLNETCLDALGKFVFRHHRRAIAGARQG</sequence>
<keyword evidence="3" id="KW-1185">Reference proteome</keyword>
<dbReference type="Pfam" id="PF16823">
    <property type="entry name" value="tPilZ"/>
    <property type="match status" value="1"/>
</dbReference>
<dbReference type="RefSeq" id="WP_346049263.1">
    <property type="nucleotide sequence ID" value="NZ_JAYGII010000001.1"/>
</dbReference>
<evidence type="ECO:0000259" key="1">
    <source>
        <dbReference type="Pfam" id="PF16823"/>
    </source>
</evidence>
<dbReference type="AlphaFoldDB" id="A0AAP6MLP1"/>
<evidence type="ECO:0000313" key="3">
    <source>
        <dbReference type="Proteomes" id="UP001302316"/>
    </source>
</evidence>
<evidence type="ECO:0000313" key="2">
    <source>
        <dbReference type="EMBL" id="MEA5444251.1"/>
    </source>
</evidence>
<organism evidence="2 3">
    <name type="scientific">Natronospira elongata</name>
    <dbReference type="NCBI Taxonomy" id="3110268"/>
    <lineage>
        <taxon>Bacteria</taxon>
        <taxon>Pseudomonadati</taxon>
        <taxon>Pseudomonadota</taxon>
        <taxon>Gammaproteobacteria</taxon>
        <taxon>Natronospirales</taxon>
        <taxon>Natronospiraceae</taxon>
        <taxon>Natronospira</taxon>
    </lineage>
</organism>
<name>A0AAP6MLP1_9GAMM</name>
<reference evidence="2 3" key="1">
    <citation type="submission" date="2023-12" db="EMBL/GenBank/DDBJ databases">
        <title>Whole-genome sequencing of halo(alkali)philic microorganisms from hypersaline lakes.</title>
        <authorList>
            <person name="Sorokin D.Y."/>
            <person name="Merkel A.Y."/>
            <person name="Messina E."/>
            <person name="Yakimov M."/>
        </authorList>
    </citation>
    <scope>NUCLEOTIDE SEQUENCE [LARGE SCALE GENOMIC DNA]</scope>
    <source>
        <strain evidence="2 3">AB-CW1</strain>
    </source>
</reference>
<dbReference type="Proteomes" id="UP001302316">
    <property type="component" value="Unassembled WGS sequence"/>
</dbReference>
<proteinExistence type="predicted"/>
<feature type="domain" description="Cyclic di-GMP receptor atypical PilZ" evidence="1">
    <location>
        <begin position="48"/>
        <end position="189"/>
    </location>
</feature>
<dbReference type="InterPro" id="IPR031800">
    <property type="entry name" value="PilZ_atypical"/>
</dbReference>
<accession>A0AAP6MLP1</accession>
<comment type="caution">
    <text evidence="2">The sequence shown here is derived from an EMBL/GenBank/DDBJ whole genome shotgun (WGS) entry which is preliminary data.</text>
</comment>
<protein>
    <submittedName>
        <fullName evidence="2">PilZ domain-containing protein</fullName>
    </submittedName>
</protein>
<gene>
    <name evidence="2" type="ORF">VCB98_00270</name>
</gene>
<dbReference type="EMBL" id="JAYGII010000001">
    <property type="protein sequence ID" value="MEA5444251.1"/>
    <property type="molecule type" value="Genomic_DNA"/>
</dbReference>